<evidence type="ECO:0000256" key="2">
    <source>
        <dbReference type="ARBA" id="ARBA00023043"/>
    </source>
</evidence>
<dbReference type="SMART" id="SM00248">
    <property type="entry name" value="ANK"/>
    <property type="match status" value="3"/>
</dbReference>
<keyword evidence="1" id="KW-0677">Repeat</keyword>
<dbReference type="EMBL" id="MU252053">
    <property type="protein sequence ID" value="KAG9228138.1"/>
    <property type="molecule type" value="Genomic_DNA"/>
</dbReference>
<dbReference type="GO" id="GO:0005737">
    <property type="term" value="C:cytoplasm"/>
    <property type="evidence" value="ECO:0007669"/>
    <property type="project" value="TreeGrafter"/>
</dbReference>
<dbReference type="AlphaFoldDB" id="A0A9P7Y7V4"/>
<dbReference type="PROSITE" id="PS50088">
    <property type="entry name" value="ANK_REPEAT"/>
    <property type="match status" value="1"/>
</dbReference>
<dbReference type="OrthoDB" id="674604at2759"/>
<dbReference type="SUPFAM" id="SSF48403">
    <property type="entry name" value="Ankyrin repeat"/>
    <property type="match status" value="1"/>
</dbReference>
<organism evidence="4 5">
    <name type="scientific">Amylocarpus encephaloides</name>
    <dbReference type="NCBI Taxonomy" id="45428"/>
    <lineage>
        <taxon>Eukaryota</taxon>
        <taxon>Fungi</taxon>
        <taxon>Dikarya</taxon>
        <taxon>Ascomycota</taxon>
        <taxon>Pezizomycotina</taxon>
        <taxon>Leotiomycetes</taxon>
        <taxon>Helotiales</taxon>
        <taxon>Helotiales incertae sedis</taxon>
        <taxon>Amylocarpus</taxon>
    </lineage>
</organism>
<evidence type="ECO:0000313" key="4">
    <source>
        <dbReference type="EMBL" id="KAG9228138.1"/>
    </source>
</evidence>
<reference evidence="4" key="1">
    <citation type="journal article" date="2021" name="IMA Fungus">
        <title>Genomic characterization of three marine fungi, including Emericellopsis atlantica sp. nov. with signatures of a generalist lifestyle and marine biomass degradation.</title>
        <authorList>
            <person name="Hagestad O.C."/>
            <person name="Hou L."/>
            <person name="Andersen J.H."/>
            <person name="Hansen E.H."/>
            <person name="Altermark B."/>
            <person name="Li C."/>
            <person name="Kuhnert E."/>
            <person name="Cox R.J."/>
            <person name="Crous P.W."/>
            <person name="Spatafora J.W."/>
            <person name="Lail K."/>
            <person name="Amirebrahimi M."/>
            <person name="Lipzen A."/>
            <person name="Pangilinan J."/>
            <person name="Andreopoulos W."/>
            <person name="Hayes R.D."/>
            <person name="Ng V."/>
            <person name="Grigoriev I.V."/>
            <person name="Jackson S.A."/>
            <person name="Sutton T.D.S."/>
            <person name="Dobson A.D.W."/>
            <person name="Rama T."/>
        </authorList>
    </citation>
    <scope>NUCLEOTIDE SEQUENCE</scope>
    <source>
        <strain evidence="4">TRa018bII</strain>
    </source>
</reference>
<dbReference type="InterPro" id="IPR036770">
    <property type="entry name" value="Ankyrin_rpt-contain_sf"/>
</dbReference>
<dbReference type="PANTHER" id="PTHR24198">
    <property type="entry name" value="ANKYRIN REPEAT AND PROTEIN KINASE DOMAIN-CONTAINING PROTEIN"/>
    <property type="match status" value="1"/>
</dbReference>
<dbReference type="Pfam" id="PF00023">
    <property type="entry name" value="Ank"/>
    <property type="match status" value="1"/>
</dbReference>
<evidence type="ECO:0000256" key="3">
    <source>
        <dbReference type="PROSITE-ProRule" id="PRU00023"/>
    </source>
</evidence>
<keyword evidence="5" id="KW-1185">Reference proteome</keyword>
<feature type="non-terminal residue" evidence="4">
    <location>
        <position position="215"/>
    </location>
</feature>
<comment type="caution">
    <text evidence="4">The sequence shown here is derived from an EMBL/GenBank/DDBJ whole genome shotgun (WGS) entry which is preliminary data.</text>
</comment>
<evidence type="ECO:0000256" key="1">
    <source>
        <dbReference type="ARBA" id="ARBA00022737"/>
    </source>
</evidence>
<sequence length="215" mass="24078">SIIEAVLYQHPSVVSYLFFMRVGEPVLYVKTALKVRSSAIFQVFLDYGWNINEPLERTMPPALSYISDDRGLTEWFLNHGADPNTICAWDFTPMSEAMCRASLGTIKLLFDHGGNIEQGQLLHHAVQRAAPDVLELVGLLLDRGASINEIQYENHAESWRDRCLFGLGTPLHYAAQSGNIQLVMFLLSKGADATIKDTKGRTAPESAEYYRQSEV</sequence>
<name>A0A9P7Y7V4_9HELO</name>
<dbReference type="PROSITE" id="PS50297">
    <property type="entry name" value="ANK_REP_REGION"/>
    <property type="match status" value="1"/>
</dbReference>
<feature type="repeat" description="ANK" evidence="3">
    <location>
        <begin position="169"/>
        <end position="198"/>
    </location>
</feature>
<gene>
    <name evidence="4" type="ORF">BJ875DRAFT_341872</name>
</gene>
<evidence type="ECO:0000313" key="5">
    <source>
        <dbReference type="Proteomes" id="UP000824998"/>
    </source>
</evidence>
<accession>A0A9P7Y7V4</accession>
<dbReference type="PANTHER" id="PTHR24198:SF165">
    <property type="entry name" value="ANKYRIN REPEAT-CONTAINING PROTEIN-RELATED"/>
    <property type="match status" value="1"/>
</dbReference>
<dbReference type="Gene3D" id="1.25.40.20">
    <property type="entry name" value="Ankyrin repeat-containing domain"/>
    <property type="match status" value="2"/>
</dbReference>
<dbReference type="InterPro" id="IPR002110">
    <property type="entry name" value="Ankyrin_rpt"/>
</dbReference>
<feature type="non-terminal residue" evidence="4">
    <location>
        <position position="1"/>
    </location>
</feature>
<protein>
    <submittedName>
        <fullName evidence="4">Ankyrin repeat-containing domain protein</fullName>
    </submittedName>
</protein>
<dbReference type="Proteomes" id="UP000824998">
    <property type="component" value="Unassembled WGS sequence"/>
</dbReference>
<proteinExistence type="predicted"/>
<keyword evidence="2 3" id="KW-0040">ANK repeat</keyword>